<sequence length="81" mass="8140">MLDLGPGDGRFSRAADGGPMIGAFRTILLEIVSLFVHNGTPALALVVWCAPVGPPVLALSGGTMATAGATLMAGSAAWTSW</sequence>
<reference evidence="1 2" key="1">
    <citation type="submission" date="2020-03" db="EMBL/GenBank/DDBJ databases">
        <title>Roseomonas selenitidurans sp. nov. isolated from urban soil.</title>
        <authorList>
            <person name="Liu H."/>
        </authorList>
    </citation>
    <scope>NUCLEOTIDE SEQUENCE [LARGE SCALE GENOMIC DNA]</scope>
    <source>
        <strain evidence="1 2">BU-1</strain>
    </source>
</reference>
<evidence type="ECO:0000313" key="2">
    <source>
        <dbReference type="Proteomes" id="UP000787635"/>
    </source>
</evidence>
<evidence type="ECO:0000313" key="1">
    <source>
        <dbReference type="EMBL" id="NKC31099.1"/>
    </source>
</evidence>
<gene>
    <name evidence="1" type="ORF">HEQ75_09530</name>
</gene>
<name>A0ABX1E1U2_9PROT</name>
<organism evidence="1 2">
    <name type="scientific">Falsiroseomonas selenitidurans</name>
    <dbReference type="NCBI Taxonomy" id="2716335"/>
    <lineage>
        <taxon>Bacteria</taxon>
        <taxon>Pseudomonadati</taxon>
        <taxon>Pseudomonadota</taxon>
        <taxon>Alphaproteobacteria</taxon>
        <taxon>Acetobacterales</taxon>
        <taxon>Roseomonadaceae</taxon>
        <taxon>Falsiroseomonas</taxon>
    </lineage>
</organism>
<proteinExistence type="predicted"/>
<dbReference type="EMBL" id="JAAVNE010000012">
    <property type="protein sequence ID" value="NKC31099.1"/>
    <property type="molecule type" value="Genomic_DNA"/>
</dbReference>
<dbReference type="Proteomes" id="UP000787635">
    <property type="component" value="Unassembled WGS sequence"/>
</dbReference>
<dbReference type="RefSeq" id="WP_168029671.1">
    <property type="nucleotide sequence ID" value="NZ_JAAVNE010000012.1"/>
</dbReference>
<protein>
    <submittedName>
        <fullName evidence="1">Uncharacterized protein</fullName>
    </submittedName>
</protein>
<keyword evidence="2" id="KW-1185">Reference proteome</keyword>
<comment type="caution">
    <text evidence="1">The sequence shown here is derived from an EMBL/GenBank/DDBJ whole genome shotgun (WGS) entry which is preliminary data.</text>
</comment>
<accession>A0ABX1E1U2</accession>